<dbReference type="eggNOG" id="COG1192">
    <property type="taxonomic scope" value="Bacteria"/>
</dbReference>
<evidence type="ECO:0000259" key="1">
    <source>
        <dbReference type="Pfam" id="PF01656"/>
    </source>
</evidence>
<dbReference type="CDD" id="cd02042">
    <property type="entry name" value="ParAB_family"/>
    <property type="match status" value="1"/>
</dbReference>
<dbReference type="Pfam" id="PF01656">
    <property type="entry name" value="CbiA"/>
    <property type="match status" value="1"/>
</dbReference>
<name>E6MTK3_9BACT</name>
<gene>
    <name evidence="2" type="ORF">HMPREF9420_2821</name>
</gene>
<dbReference type="AlphaFoldDB" id="E6MTK3"/>
<dbReference type="InterPro" id="IPR050678">
    <property type="entry name" value="DNA_Partitioning_ATPase"/>
</dbReference>
<dbReference type="STRING" id="888832.HMPREF9420_2821"/>
<sequence>MKKQSKQTIPDSVKDNKIILFANQKGGVGKTTLCGLFSNYLSVIREVPLLVVDADPQQTYSNRRKDDLRREKNVPYKVQSVTIKSPTSTRLIMQELKTLPGTTIIDTPGSLTQEGMLELLMNADYIICPYYYDLNTLDSTRAFTLAVLRLRLANPQIKAKFIFICNKFDVRVGIGNEKKAWKLVDEYLMKFGILAPRIGNYVDLQRYNTINNSDNANKLTKQCFDFIYRTIYNIEDNDKV</sequence>
<protein>
    <recommendedName>
        <fullName evidence="1">CobQ/CobB/MinD/ParA nucleotide binding domain-containing protein</fullName>
    </recommendedName>
</protein>
<keyword evidence="3" id="KW-1185">Reference proteome</keyword>
<dbReference type="OrthoDB" id="978593at2"/>
<evidence type="ECO:0000313" key="2">
    <source>
        <dbReference type="EMBL" id="EFV03035.1"/>
    </source>
</evidence>
<accession>E6MTK3</accession>
<dbReference type="InterPro" id="IPR002586">
    <property type="entry name" value="CobQ/CobB/MinD/ParA_Nub-bd_dom"/>
</dbReference>
<dbReference type="PANTHER" id="PTHR13696">
    <property type="entry name" value="P-LOOP CONTAINING NUCLEOSIDE TRIPHOSPHATE HYDROLASE"/>
    <property type="match status" value="1"/>
</dbReference>
<proteinExistence type="predicted"/>
<dbReference type="PANTHER" id="PTHR13696:SF52">
    <property type="entry name" value="PARA FAMILY PROTEIN CT_582"/>
    <property type="match status" value="1"/>
</dbReference>
<reference evidence="2 3" key="1">
    <citation type="submission" date="2010-12" db="EMBL/GenBank/DDBJ databases">
        <authorList>
            <person name="Muzny D."/>
            <person name="Qin X."/>
            <person name="Deng J."/>
            <person name="Jiang H."/>
            <person name="Liu Y."/>
            <person name="Qu J."/>
            <person name="Song X.-Z."/>
            <person name="Zhang L."/>
            <person name="Thornton R."/>
            <person name="Coyle M."/>
            <person name="Francisco L."/>
            <person name="Jackson L."/>
            <person name="Javaid M."/>
            <person name="Korchina V."/>
            <person name="Kovar C."/>
            <person name="Mata R."/>
            <person name="Mathew T."/>
            <person name="Ngo R."/>
            <person name="Nguyen L."/>
            <person name="Nguyen N."/>
            <person name="Okwuonu G."/>
            <person name="Ongeri F."/>
            <person name="Pham C."/>
            <person name="Simmons D."/>
            <person name="Wilczek-Boney K."/>
            <person name="Hale W."/>
            <person name="Jakkamsetti A."/>
            <person name="Pham P."/>
            <person name="Ruth R."/>
            <person name="San Lucas F."/>
            <person name="Warren J."/>
            <person name="Zhang J."/>
            <person name="Zhao Z."/>
            <person name="Zhou C."/>
            <person name="Zhu D."/>
            <person name="Lee S."/>
            <person name="Bess C."/>
            <person name="Blankenburg K."/>
            <person name="Forbes L."/>
            <person name="Fu Q."/>
            <person name="Gubbala S."/>
            <person name="Hirani K."/>
            <person name="Jayaseelan J.C."/>
            <person name="Lara F."/>
            <person name="Munidasa M."/>
            <person name="Palculict T."/>
            <person name="Patil S."/>
            <person name="Pu L.-L."/>
            <person name="Saada N."/>
            <person name="Tang L."/>
            <person name="Weissenberger G."/>
            <person name="Zhu Y."/>
            <person name="Hemphill L."/>
            <person name="Shang Y."/>
            <person name="Youmans B."/>
            <person name="Ayvaz T."/>
            <person name="Ross M."/>
            <person name="Santibanez J."/>
            <person name="Aqrawi P."/>
            <person name="Gross S."/>
            <person name="Joshi V."/>
            <person name="Fowler G."/>
            <person name="Nazareth L."/>
            <person name="Reid J."/>
            <person name="Worley K."/>
            <person name="Petrosino J."/>
            <person name="Highlander S."/>
            <person name="Gibbs R."/>
        </authorList>
    </citation>
    <scope>NUCLEOTIDE SEQUENCE [LARGE SCALE GENOMIC DNA]</scope>
    <source>
        <strain evidence="2 3">DSM 15606</strain>
    </source>
</reference>
<dbReference type="InterPro" id="IPR027417">
    <property type="entry name" value="P-loop_NTPase"/>
</dbReference>
<dbReference type="EMBL" id="AEQO01000215">
    <property type="protein sequence ID" value="EFV03035.1"/>
    <property type="molecule type" value="Genomic_DNA"/>
</dbReference>
<dbReference type="SUPFAM" id="SSF52540">
    <property type="entry name" value="P-loop containing nucleoside triphosphate hydrolases"/>
    <property type="match status" value="1"/>
</dbReference>
<dbReference type="HOGENOM" id="CLU_083545_1_0_10"/>
<feature type="domain" description="CobQ/CobB/MinD/ParA nucleotide binding" evidence="1">
    <location>
        <begin position="19"/>
        <end position="179"/>
    </location>
</feature>
<organism evidence="2 3">
    <name type="scientific">Segatella salivae DSM 15606</name>
    <dbReference type="NCBI Taxonomy" id="888832"/>
    <lineage>
        <taxon>Bacteria</taxon>
        <taxon>Pseudomonadati</taxon>
        <taxon>Bacteroidota</taxon>
        <taxon>Bacteroidia</taxon>
        <taxon>Bacteroidales</taxon>
        <taxon>Prevotellaceae</taxon>
        <taxon>Segatella</taxon>
    </lineage>
</organism>
<dbReference type="Gene3D" id="3.40.50.300">
    <property type="entry name" value="P-loop containing nucleotide triphosphate hydrolases"/>
    <property type="match status" value="1"/>
</dbReference>
<dbReference type="RefSeq" id="WP_007136058.1">
    <property type="nucleotide sequence ID" value="NZ_GL629647.1"/>
</dbReference>
<comment type="caution">
    <text evidence="2">The sequence shown here is derived from an EMBL/GenBank/DDBJ whole genome shotgun (WGS) entry which is preliminary data.</text>
</comment>
<evidence type="ECO:0000313" key="3">
    <source>
        <dbReference type="Proteomes" id="UP000003874"/>
    </source>
</evidence>
<dbReference type="Proteomes" id="UP000003874">
    <property type="component" value="Unassembled WGS sequence"/>
</dbReference>